<dbReference type="InterPro" id="IPR046401">
    <property type="entry name" value="FITM1/2"/>
</dbReference>
<evidence type="ECO:0000256" key="7">
    <source>
        <dbReference type="ARBA" id="ARBA00023136"/>
    </source>
</evidence>
<feature type="transmembrane region" description="Helical" evidence="9">
    <location>
        <begin position="138"/>
        <end position="163"/>
    </location>
</feature>
<keyword evidence="11" id="KW-1185">Reference proteome</keyword>
<accession>A0A482WR17</accession>
<keyword evidence="5 9" id="KW-1133">Transmembrane helix</keyword>
<evidence type="ECO:0000256" key="9">
    <source>
        <dbReference type="SAM" id="Phobius"/>
    </source>
</evidence>
<keyword evidence="6" id="KW-0443">Lipid metabolism</keyword>
<comment type="caution">
    <text evidence="10">The sequence shown here is derived from an EMBL/GenBank/DDBJ whole genome shotgun (WGS) entry which is preliminary data.</text>
</comment>
<feature type="transmembrane region" description="Helical" evidence="9">
    <location>
        <begin position="107"/>
        <end position="126"/>
    </location>
</feature>
<dbReference type="Pfam" id="PF10261">
    <property type="entry name" value="FIT"/>
    <property type="match status" value="1"/>
</dbReference>
<dbReference type="GO" id="GO:0034389">
    <property type="term" value="P:lipid droplet organization"/>
    <property type="evidence" value="ECO:0007669"/>
    <property type="project" value="InterPro"/>
</dbReference>
<name>A0A482WR17_LAOST</name>
<dbReference type="PANTHER" id="PTHR23129">
    <property type="entry name" value="ACYL-COENZYME A DIPHOSPHATASE FITM2"/>
    <property type="match status" value="1"/>
</dbReference>
<dbReference type="PANTHER" id="PTHR23129:SF0">
    <property type="entry name" value="ACYL-COENZYME A DIPHOSPHATASE FITM2"/>
    <property type="match status" value="1"/>
</dbReference>
<dbReference type="InterPro" id="IPR019388">
    <property type="entry name" value="FIT"/>
</dbReference>
<dbReference type="FunCoup" id="A0A482WR17">
    <property type="interactions" value="346"/>
</dbReference>
<organism evidence="10 11">
    <name type="scientific">Laodelphax striatellus</name>
    <name type="common">Small brown planthopper</name>
    <name type="synonym">Delphax striatella</name>
    <dbReference type="NCBI Taxonomy" id="195883"/>
    <lineage>
        <taxon>Eukaryota</taxon>
        <taxon>Metazoa</taxon>
        <taxon>Ecdysozoa</taxon>
        <taxon>Arthropoda</taxon>
        <taxon>Hexapoda</taxon>
        <taxon>Insecta</taxon>
        <taxon>Pterygota</taxon>
        <taxon>Neoptera</taxon>
        <taxon>Paraneoptera</taxon>
        <taxon>Hemiptera</taxon>
        <taxon>Auchenorrhyncha</taxon>
        <taxon>Fulgoroidea</taxon>
        <taxon>Delphacidae</taxon>
        <taxon>Criomorphinae</taxon>
        <taxon>Laodelphax</taxon>
    </lineage>
</organism>
<dbReference type="GO" id="GO:0010945">
    <property type="term" value="F:coenzyme A diphosphatase activity"/>
    <property type="evidence" value="ECO:0007669"/>
    <property type="project" value="InterPro"/>
</dbReference>
<evidence type="ECO:0008006" key="12">
    <source>
        <dbReference type="Google" id="ProtNLM"/>
    </source>
</evidence>
<evidence type="ECO:0000256" key="4">
    <source>
        <dbReference type="ARBA" id="ARBA00022824"/>
    </source>
</evidence>
<dbReference type="GO" id="GO:0019915">
    <property type="term" value="P:lipid storage"/>
    <property type="evidence" value="ECO:0007669"/>
    <property type="project" value="InterPro"/>
</dbReference>
<evidence type="ECO:0000256" key="1">
    <source>
        <dbReference type="ARBA" id="ARBA00004477"/>
    </source>
</evidence>
<evidence type="ECO:0000313" key="11">
    <source>
        <dbReference type="Proteomes" id="UP000291343"/>
    </source>
</evidence>
<evidence type="ECO:0000256" key="6">
    <source>
        <dbReference type="ARBA" id="ARBA00023098"/>
    </source>
</evidence>
<keyword evidence="4" id="KW-0256">Endoplasmic reticulum</keyword>
<evidence type="ECO:0000256" key="8">
    <source>
        <dbReference type="SAM" id="MobiDB-lite"/>
    </source>
</evidence>
<dbReference type="EMBL" id="QKKF02027168">
    <property type="protein sequence ID" value="RZF36059.1"/>
    <property type="molecule type" value="Genomic_DNA"/>
</dbReference>
<sequence length="384" mass="43704">MVSKRRPLHPNSSSSSRLNFRPNVADTQKTDSKGSKPLPDPSSVVDILVMMVIHACRKVVFVNTNIKVAIYLGSLFIISLLADVLPFPKTYFSRKDNVFNMYFVKIAWGWTLILTLPFAVLTSYTVCCGKREKVWTHLVRLAVATASWFFWVKFFVFIESIYGVCTAKADIFQTKSMCLAKGYYWQGFDLSGHAFILIYSSLVIIEESRSIIGWEGIRDMIRNEEHIRTTDSFSPSTPLKTLSPKEFDSLKQSYETFTPFIKGLFIALSCLTVLWDFMLLSTMLYFHHMVEKFLSGLIAVTMWFITYRVWYAAPKIPPDLPGEGSFKYKDLKKVNEVPLRKRTSQAKGDLPRFMGMPLTGLRNQENAVESNGQPSTDTDVATSS</sequence>
<dbReference type="GO" id="GO:0008654">
    <property type="term" value="P:phospholipid biosynthetic process"/>
    <property type="evidence" value="ECO:0007669"/>
    <property type="project" value="TreeGrafter"/>
</dbReference>
<evidence type="ECO:0000256" key="3">
    <source>
        <dbReference type="ARBA" id="ARBA00022801"/>
    </source>
</evidence>
<keyword evidence="3" id="KW-0378">Hydrolase</keyword>
<keyword evidence="2 9" id="KW-0812">Transmembrane</keyword>
<dbReference type="AlphaFoldDB" id="A0A482WR17"/>
<evidence type="ECO:0000256" key="2">
    <source>
        <dbReference type="ARBA" id="ARBA00022692"/>
    </source>
</evidence>
<keyword evidence="7 9" id="KW-0472">Membrane</keyword>
<gene>
    <name evidence="10" type="ORF">LSTR_LSTR005875</name>
</gene>
<feature type="region of interest" description="Disordered" evidence="8">
    <location>
        <begin position="364"/>
        <end position="384"/>
    </location>
</feature>
<feature type="region of interest" description="Disordered" evidence="8">
    <location>
        <begin position="1"/>
        <end position="39"/>
    </location>
</feature>
<protein>
    <recommendedName>
        <fullName evidence="12">FIT family protein</fullName>
    </recommendedName>
</protein>
<feature type="transmembrane region" description="Helical" evidence="9">
    <location>
        <begin position="293"/>
        <end position="311"/>
    </location>
</feature>
<reference evidence="10 11" key="1">
    <citation type="journal article" date="2017" name="Gigascience">
        <title>Genome sequence of the small brown planthopper, Laodelphax striatellus.</title>
        <authorList>
            <person name="Zhu J."/>
            <person name="Jiang F."/>
            <person name="Wang X."/>
            <person name="Yang P."/>
            <person name="Bao Y."/>
            <person name="Zhao W."/>
            <person name="Wang W."/>
            <person name="Lu H."/>
            <person name="Wang Q."/>
            <person name="Cui N."/>
            <person name="Li J."/>
            <person name="Chen X."/>
            <person name="Luo L."/>
            <person name="Yu J."/>
            <person name="Kang L."/>
            <person name="Cui F."/>
        </authorList>
    </citation>
    <scope>NUCLEOTIDE SEQUENCE [LARGE SCALE GENOMIC DNA]</scope>
    <source>
        <strain evidence="10">Lst14</strain>
    </source>
</reference>
<evidence type="ECO:0000313" key="10">
    <source>
        <dbReference type="EMBL" id="RZF36059.1"/>
    </source>
</evidence>
<dbReference type="Proteomes" id="UP000291343">
    <property type="component" value="Unassembled WGS sequence"/>
</dbReference>
<dbReference type="OrthoDB" id="5579088at2759"/>
<dbReference type="InParanoid" id="A0A482WR17"/>
<dbReference type="GO" id="GO:0005789">
    <property type="term" value="C:endoplasmic reticulum membrane"/>
    <property type="evidence" value="ECO:0007669"/>
    <property type="project" value="UniProtKB-SubCell"/>
</dbReference>
<comment type="subcellular location">
    <subcellularLocation>
        <location evidence="1">Endoplasmic reticulum membrane</location>
        <topology evidence="1">Multi-pass membrane protein</topology>
    </subcellularLocation>
</comment>
<dbReference type="HAMAP" id="MF_03230">
    <property type="entry name" value="FITM2"/>
    <property type="match status" value="1"/>
</dbReference>
<proteinExistence type="inferred from homology"/>
<dbReference type="STRING" id="195883.A0A482WR17"/>
<evidence type="ECO:0000256" key="5">
    <source>
        <dbReference type="ARBA" id="ARBA00022989"/>
    </source>
</evidence>
<feature type="transmembrane region" description="Helical" evidence="9">
    <location>
        <begin position="68"/>
        <end position="87"/>
    </location>
</feature>
<feature type="transmembrane region" description="Helical" evidence="9">
    <location>
        <begin position="264"/>
        <end position="287"/>
    </location>
</feature>